<proteinExistence type="predicted"/>
<comment type="caution">
    <text evidence="8">The sequence shown here is derived from an EMBL/GenBank/DDBJ whole genome shotgun (WGS) entry which is preliminary data.</text>
</comment>
<feature type="transmembrane region" description="Helical" evidence="6">
    <location>
        <begin position="73"/>
        <end position="91"/>
    </location>
</feature>
<evidence type="ECO:0000256" key="3">
    <source>
        <dbReference type="ARBA" id="ARBA00022692"/>
    </source>
</evidence>
<keyword evidence="4 6" id="KW-1133">Transmembrane helix</keyword>
<dbReference type="InterPro" id="IPR023845">
    <property type="entry name" value="DUF3817_TM"/>
</dbReference>
<keyword evidence="3 6" id="KW-0812">Transmembrane</keyword>
<evidence type="ECO:0000256" key="5">
    <source>
        <dbReference type="ARBA" id="ARBA00023136"/>
    </source>
</evidence>
<dbReference type="Proteomes" id="UP001519064">
    <property type="component" value="Unassembled WGS sequence"/>
</dbReference>
<evidence type="ECO:0000256" key="2">
    <source>
        <dbReference type="ARBA" id="ARBA00022475"/>
    </source>
</evidence>
<dbReference type="EMBL" id="JADKMA010000092">
    <property type="protein sequence ID" value="MBO8193702.1"/>
    <property type="molecule type" value="Genomic_DNA"/>
</dbReference>
<dbReference type="Pfam" id="PF12823">
    <property type="entry name" value="DUF3817"/>
    <property type="match status" value="1"/>
</dbReference>
<evidence type="ECO:0000256" key="1">
    <source>
        <dbReference type="ARBA" id="ARBA00004651"/>
    </source>
</evidence>
<evidence type="ECO:0000256" key="6">
    <source>
        <dbReference type="SAM" id="Phobius"/>
    </source>
</evidence>
<name>A0ABS3XF95_9ACTN</name>
<dbReference type="NCBIfam" id="TIGR03954">
    <property type="entry name" value="integ_memb_HG"/>
    <property type="match status" value="1"/>
</dbReference>
<organism evidence="8 9">
    <name type="scientific">Streptomyces oryzae</name>
    <dbReference type="NCBI Taxonomy" id="1434886"/>
    <lineage>
        <taxon>Bacteria</taxon>
        <taxon>Bacillati</taxon>
        <taxon>Actinomycetota</taxon>
        <taxon>Actinomycetes</taxon>
        <taxon>Kitasatosporales</taxon>
        <taxon>Streptomycetaceae</taxon>
        <taxon>Streptomyces</taxon>
    </lineage>
</organism>
<sequence>MWQKLVHPFTIQLRGPAVAILETPSGLPPKAVSALRRLRLTSVPEAVSFLILLVCSALKWLTDIGWAPGAVKVLGPIHGVLFILYVLFWADAWNRNKWEKGRAALYFVLSVLPTGGLFADRMLRQEEEAGVIAARARKEQASTVSSGGSAVN</sequence>
<protein>
    <submittedName>
        <fullName evidence="8">DUF3817 domain-containing protein</fullName>
    </submittedName>
</protein>
<dbReference type="PANTHER" id="PTHR40077">
    <property type="entry name" value="MEMBRANE PROTEIN-RELATED"/>
    <property type="match status" value="1"/>
</dbReference>
<feature type="domain" description="DUF3817" evidence="7">
    <location>
        <begin position="35"/>
        <end position="124"/>
    </location>
</feature>
<keyword evidence="2" id="KW-1003">Cell membrane</keyword>
<evidence type="ECO:0000313" key="9">
    <source>
        <dbReference type="Proteomes" id="UP001519064"/>
    </source>
</evidence>
<dbReference type="PANTHER" id="PTHR40077:SF1">
    <property type="entry name" value="MEMBRANE PROTEIN"/>
    <property type="match status" value="1"/>
</dbReference>
<evidence type="ECO:0000313" key="8">
    <source>
        <dbReference type="EMBL" id="MBO8193702.1"/>
    </source>
</evidence>
<keyword evidence="9" id="KW-1185">Reference proteome</keyword>
<feature type="transmembrane region" description="Helical" evidence="6">
    <location>
        <begin position="43"/>
        <end position="61"/>
    </location>
</feature>
<evidence type="ECO:0000259" key="7">
    <source>
        <dbReference type="Pfam" id="PF12823"/>
    </source>
</evidence>
<comment type="subcellular location">
    <subcellularLocation>
        <location evidence="1">Cell membrane</location>
        <topology evidence="1">Multi-pass membrane protein</topology>
    </subcellularLocation>
</comment>
<gene>
    <name evidence="8" type="ORF">ITI46_18840</name>
</gene>
<keyword evidence="5 6" id="KW-0472">Membrane</keyword>
<evidence type="ECO:0000256" key="4">
    <source>
        <dbReference type="ARBA" id="ARBA00022989"/>
    </source>
</evidence>
<accession>A0ABS3XF95</accession>
<reference evidence="8 9" key="1">
    <citation type="submission" date="2020-11" db="EMBL/GenBank/DDBJ databases">
        <title>Streptomyces spirodelae sp. nov., isolated from duckweed.</title>
        <authorList>
            <person name="Saimee Y."/>
            <person name="Duangmal K."/>
        </authorList>
    </citation>
    <scope>NUCLEOTIDE SEQUENCE [LARGE SCALE GENOMIC DNA]</scope>
    <source>
        <strain evidence="8 9">S16-07</strain>
    </source>
</reference>